<feature type="region of interest" description="Disordered" evidence="11">
    <location>
        <begin position="560"/>
        <end position="587"/>
    </location>
</feature>
<keyword evidence="14" id="KW-1185">Reference proteome</keyword>
<evidence type="ECO:0000256" key="1">
    <source>
        <dbReference type="ARBA" id="ARBA00004604"/>
    </source>
</evidence>
<gene>
    <name evidence="13" type="primary">NCAS0A00980</name>
    <name evidence="13" type="ordered locus">NCAS_0A00980</name>
</gene>
<dbReference type="KEGG" id="ncs:NCAS_0A00980"/>
<dbReference type="STRING" id="1064592.G0V5C2"/>
<feature type="compositionally biased region" description="Acidic residues" evidence="11">
    <location>
        <begin position="640"/>
        <end position="665"/>
    </location>
</feature>
<feature type="compositionally biased region" description="Acidic residues" evidence="11">
    <location>
        <begin position="476"/>
        <end position="486"/>
    </location>
</feature>
<keyword evidence="8" id="KW-0539">Nucleus</keyword>
<dbReference type="SUPFAM" id="SSF52540">
    <property type="entry name" value="P-loop containing nucleoside triphosphate hydrolases"/>
    <property type="match status" value="1"/>
</dbReference>
<dbReference type="Pfam" id="PF08142">
    <property type="entry name" value="AARP2CN"/>
    <property type="match status" value="1"/>
</dbReference>
<evidence type="ECO:0000256" key="9">
    <source>
        <dbReference type="ARBA" id="ARBA00049117"/>
    </source>
</evidence>
<dbReference type="AlphaFoldDB" id="G0V5C2"/>
<evidence type="ECO:0000313" key="14">
    <source>
        <dbReference type="Proteomes" id="UP000001640"/>
    </source>
</evidence>
<feature type="domain" description="Bms1-type G" evidence="12">
    <location>
        <begin position="68"/>
        <end position="233"/>
    </location>
</feature>
<dbReference type="FunCoup" id="G0V5C2">
    <property type="interactions" value="1614"/>
</dbReference>
<dbReference type="InterPro" id="IPR027417">
    <property type="entry name" value="P-loop_NTPase"/>
</dbReference>
<comment type="similarity">
    <text evidence="10">Belongs to the TRAFAC class translation factor GTPase superfamily. Bms1-like GTPase family. BMS1 subfamily.</text>
</comment>
<dbReference type="HOGENOM" id="CLU_002486_0_0_1"/>
<dbReference type="OrthoDB" id="10260897at2759"/>
<reference key="2">
    <citation type="submission" date="2011-08" db="EMBL/GenBank/DDBJ databases">
        <title>Genome sequence of Naumovozyma castellii.</title>
        <authorList>
            <person name="Gordon J.L."/>
            <person name="Armisen D."/>
            <person name="Proux-Wera E."/>
            <person name="OhEigeartaigh S.S."/>
            <person name="Byrne K.P."/>
            <person name="Wolfe K.H."/>
        </authorList>
    </citation>
    <scope>NUCLEOTIDE SEQUENCE</scope>
    <source>
        <strain>Type strain:CBS 4309</strain>
    </source>
</reference>
<evidence type="ECO:0000313" key="13">
    <source>
        <dbReference type="EMBL" id="CCC66658.1"/>
    </source>
</evidence>
<dbReference type="GO" id="GO:0005737">
    <property type="term" value="C:cytoplasm"/>
    <property type="evidence" value="ECO:0007669"/>
    <property type="project" value="EnsemblFungi"/>
</dbReference>
<feature type="region of interest" description="Disordered" evidence="11">
    <location>
        <begin position="627"/>
        <end position="706"/>
    </location>
</feature>
<dbReference type="GO" id="GO:0034511">
    <property type="term" value="F:U3 snoRNA binding"/>
    <property type="evidence" value="ECO:0007669"/>
    <property type="project" value="EnsemblFungi"/>
</dbReference>
<dbReference type="EMBL" id="HE576752">
    <property type="protein sequence ID" value="CCC66658.1"/>
    <property type="molecule type" value="Genomic_DNA"/>
</dbReference>
<dbReference type="GO" id="GO:0005524">
    <property type="term" value="F:ATP binding"/>
    <property type="evidence" value="ECO:0007669"/>
    <property type="project" value="UniProtKB-KW"/>
</dbReference>
<accession>G0V5C2</accession>
<dbReference type="InParanoid" id="G0V5C2"/>
<dbReference type="GO" id="GO:0016887">
    <property type="term" value="F:ATP hydrolysis activity"/>
    <property type="evidence" value="ECO:0007669"/>
    <property type="project" value="InterPro"/>
</dbReference>
<evidence type="ECO:0000256" key="2">
    <source>
        <dbReference type="ARBA" id="ARBA00022517"/>
    </source>
</evidence>
<dbReference type="InterPro" id="IPR030387">
    <property type="entry name" value="G_Bms1/Tsr1_dom"/>
</dbReference>
<feature type="compositionally biased region" description="Basic and acidic residues" evidence="11">
    <location>
        <begin position="693"/>
        <end position="706"/>
    </location>
</feature>
<feature type="compositionally biased region" description="Basic and acidic residues" evidence="11">
    <location>
        <begin position="1119"/>
        <end position="1149"/>
    </location>
</feature>
<feature type="region of interest" description="Disordered" evidence="11">
    <location>
        <begin position="434"/>
        <end position="491"/>
    </location>
</feature>
<dbReference type="Gene3D" id="3.40.50.300">
    <property type="entry name" value="P-loop containing nucleotide triphosphate hydrolases"/>
    <property type="match status" value="1"/>
</dbReference>
<keyword evidence="5" id="KW-0378">Hydrolase</keyword>
<dbReference type="GO" id="GO:2000232">
    <property type="term" value="P:regulation of rRNA processing"/>
    <property type="evidence" value="ECO:0007669"/>
    <property type="project" value="EnsemblFungi"/>
</dbReference>
<dbReference type="GO" id="GO:0030686">
    <property type="term" value="C:90S preribosome"/>
    <property type="evidence" value="ECO:0007669"/>
    <property type="project" value="EnsemblFungi"/>
</dbReference>
<keyword evidence="4" id="KW-0547">Nucleotide-binding</keyword>
<dbReference type="OMA" id="KLHVPMV"/>
<evidence type="ECO:0000256" key="11">
    <source>
        <dbReference type="SAM" id="MobiDB-lite"/>
    </source>
</evidence>
<feature type="compositionally biased region" description="Acidic residues" evidence="11">
    <location>
        <begin position="674"/>
        <end position="683"/>
    </location>
</feature>
<dbReference type="CDD" id="cd01882">
    <property type="entry name" value="BMS1"/>
    <property type="match status" value="1"/>
</dbReference>
<dbReference type="GO" id="GO:0000472">
    <property type="term" value="P:endonucleolytic cleavage to generate mature 5'-end of SSU-rRNA from (SSU-rRNA, 5.8S rRNA, LSU-rRNA)"/>
    <property type="evidence" value="ECO:0007669"/>
    <property type="project" value="EnsemblFungi"/>
</dbReference>
<dbReference type="GO" id="GO:0003924">
    <property type="term" value="F:GTPase activity"/>
    <property type="evidence" value="ECO:0007669"/>
    <property type="project" value="EnsemblFungi"/>
</dbReference>
<sequence length="1173" mass="134641">MEQSNKSHRKTKDKNTAKKKLHTQGHNAKAFAVSAPGKMARTMQRSSDVNERKLHVPMVDRTPDDDPPPFIVTVVGPPGTGKTTLIKSLVRRMTKSSLNEINGPITVVSGKHRRLTMLECPANDLNAMIDVAKISDLVLLMIDGNFGFEMETMEFLNLAQHHGMPRVLGVATHLDLFKSQSTLRASKKRLKHRFWTEVYQGAKLFYLSGVINGRYPDREILNLSRFISVMKFRPLKWRNEHPYLLADRITDLTHPELIETQGKQIDRKVAIYGYLHGTPLPATGGTKVHIAGVGDFPISQVEKLPDPCPTPYYQQKIDDYEREKAKQENAANGTVASTTTRRRRRLDDKDKLIYAPMSDVGGILMDKDAVYIDVGKKLDDQSFVPGQEKGEGEKLVTGLQAAEKSIAEKFDGVGLQLFSNSTELHAVNDDLDEDFEEDDNEESKHDKGRSSLRKPRLYGKSVQEEDADIDNLPSGDEGEEDYDGEEGEPRMVEIDFKHQNSDEKITLETDSEFELDDNEEDWGIAAASKLNQTKNRRRKWDIGKLIYMDNLSPNECIKRWKGEDEQDEDHESDIEEDDESFFTKKDGVNNKVKDYSADLEKFVPYFETLDKLMQKWSNVDQIQNRFIGAPKLKSKKTTSDEEADDNDEEEELYGDFEDLEAEGEEEQQKKESEENSEDDDAESDTSFTNFDEEEKKDLTVDEEREMNAAKKEKLRLQFEMEEGENFKEDDPENEYDTWYELQKAKIAKQLDINNAELQEMTPEQRQRIEGFKAGSYVRIVFDNVPMEFIENFDPKFPIIMGGLLPTEMKFGIINARIRRHRWHKKILKTNDPLVLSLGWRRFQTLPIYTTSDSRTRTRMLKYTPEHTFCNASFYGPLCAPNTPFCGVQIVANSDTGGGFRIAATGIVEEIDVNVEIVKKLKLVGFPYKIFKNTAFIKDMFSSAMEVARFEGAQIKTVSGIRGEIKRALSKPEGHFRAAFEDKILMSDIVVLRSWYPVSIKRFYNPVTSLLLKEKTEWKGVRLTGQIRAAKNLETPMNNDSAYKKVERVERHFHGLKIPKAVQKDLPFKSQLHQMKPQKKKTYMAKRAVVLGGEEKKARSFIQKVLTVSKAKTEKKRAKKADQRTERLKRLAKAEEEKTQRDKEKKKEYFAKNGKKRPMSGESEDRSHSNKRRR</sequence>
<evidence type="ECO:0000256" key="7">
    <source>
        <dbReference type="ARBA" id="ARBA00023134"/>
    </source>
</evidence>
<feature type="region of interest" description="Disordered" evidence="11">
    <location>
        <begin position="1"/>
        <end position="39"/>
    </location>
</feature>
<dbReference type="FunFam" id="3.40.50.300:FF:000105">
    <property type="entry name" value="BMS1 ribosome biogenesis factor"/>
    <property type="match status" value="1"/>
</dbReference>
<evidence type="ECO:0000256" key="5">
    <source>
        <dbReference type="ARBA" id="ARBA00022801"/>
    </source>
</evidence>
<dbReference type="GeneID" id="96900147"/>
<evidence type="ECO:0000259" key="12">
    <source>
        <dbReference type="PROSITE" id="PS51714"/>
    </source>
</evidence>
<keyword evidence="3" id="KW-0597">Phosphoprotein</keyword>
<dbReference type="PROSITE" id="PS51714">
    <property type="entry name" value="G_BMS1"/>
    <property type="match status" value="1"/>
</dbReference>
<dbReference type="InterPro" id="IPR007034">
    <property type="entry name" value="BMS1_TSR1_C"/>
</dbReference>
<evidence type="ECO:0000256" key="3">
    <source>
        <dbReference type="ARBA" id="ARBA00022553"/>
    </source>
</evidence>
<dbReference type="PANTHER" id="PTHR12858">
    <property type="entry name" value="RIBOSOME BIOGENESIS PROTEIN"/>
    <property type="match status" value="1"/>
</dbReference>
<feature type="region of interest" description="Disordered" evidence="11">
    <location>
        <begin position="1110"/>
        <end position="1173"/>
    </location>
</feature>
<dbReference type="InterPro" id="IPR012948">
    <property type="entry name" value="AARP2CN"/>
</dbReference>
<protein>
    <recommendedName>
        <fullName evidence="12">Bms1-type G domain-containing protein</fullName>
    </recommendedName>
</protein>
<comment type="subcellular location">
    <subcellularLocation>
        <location evidence="1">Nucleus</location>
        <location evidence="1">Nucleolus</location>
    </subcellularLocation>
</comment>
<keyword evidence="7" id="KW-0342">GTP-binding</keyword>
<comment type="catalytic activity">
    <reaction evidence="9">
        <text>GTP + H2O = GDP + phosphate + H(+)</text>
        <dbReference type="Rhea" id="RHEA:19669"/>
        <dbReference type="ChEBI" id="CHEBI:15377"/>
        <dbReference type="ChEBI" id="CHEBI:15378"/>
        <dbReference type="ChEBI" id="CHEBI:37565"/>
        <dbReference type="ChEBI" id="CHEBI:43474"/>
        <dbReference type="ChEBI" id="CHEBI:58189"/>
    </reaction>
    <physiologicalReaction direction="left-to-right" evidence="9">
        <dbReference type="Rhea" id="RHEA:19670"/>
    </physiologicalReaction>
</comment>
<dbReference type="GO" id="GO:0032040">
    <property type="term" value="C:small-subunit processome"/>
    <property type="evidence" value="ECO:0007669"/>
    <property type="project" value="EnsemblFungi"/>
</dbReference>
<dbReference type="InterPro" id="IPR003959">
    <property type="entry name" value="ATPase_AAA_core"/>
</dbReference>
<dbReference type="Pfam" id="PF00004">
    <property type="entry name" value="AAA"/>
    <property type="match status" value="1"/>
</dbReference>
<keyword evidence="6" id="KW-0067">ATP-binding</keyword>
<dbReference type="InterPro" id="IPR039761">
    <property type="entry name" value="Bms1/Tsr1"/>
</dbReference>
<feature type="compositionally biased region" description="Basic residues" evidence="11">
    <location>
        <begin position="1"/>
        <end position="23"/>
    </location>
</feature>
<evidence type="ECO:0000256" key="6">
    <source>
        <dbReference type="ARBA" id="ARBA00022840"/>
    </source>
</evidence>
<dbReference type="eggNOG" id="KOG1951">
    <property type="taxonomic scope" value="Eukaryota"/>
</dbReference>
<dbReference type="GO" id="GO:0000480">
    <property type="term" value="P:endonucleolytic cleavage in 5'-ETS of tricistronic rRNA transcript (SSU-rRNA, 5.8S rRNA, LSU-rRNA)"/>
    <property type="evidence" value="ECO:0007669"/>
    <property type="project" value="EnsemblFungi"/>
</dbReference>
<dbReference type="PANTHER" id="PTHR12858:SF2">
    <property type="entry name" value="RIBOSOME BIOGENESIS PROTEIN BMS1 HOMOLOG"/>
    <property type="match status" value="1"/>
</dbReference>
<dbReference type="Proteomes" id="UP000001640">
    <property type="component" value="Chromosome 1"/>
</dbReference>
<evidence type="ECO:0000256" key="4">
    <source>
        <dbReference type="ARBA" id="ARBA00022741"/>
    </source>
</evidence>
<dbReference type="SMART" id="SM01362">
    <property type="entry name" value="DUF663"/>
    <property type="match status" value="1"/>
</dbReference>
<name>G0V5C2_NAUCA</name>
<feature type="compositionally biased region" description="Acidic residues" evidence="11">
    <location>
        <begin position="564"/>
        <end position="580"/>
    </location>
</feature>
<proteinExistence type="inferred from homology"/>
<evidence type="ECO:0000256" key="10">
    <source>
        <dbReference type="ARBA" id="ARBA00061391"/>
    </source>
</evidence>
<evidence type="ECO:0000256" key="8">
    <source>
        <dbReference type="ARBA" id="ARBA00023242"/>
    </source>
</evidence>
<organism evidence="13 14">
    <name type="scientific">Naumovozyma castellii</name>
    <name type="common">Yeast</name>
    <name type="synonym">Saccharomyces castellii</name>
    <dbReference type="NCBI Taxonomy" id="27288"/>
    <lineage>
        <taxon>Eukaryota</taxon>
        <taxon>Fungi</taxon>
        <taxon>Dikarya</taxon>
        <taxon>Ascomycota</taxon>
        <taxon>Saccharomycotina</taxon>
        <taxon>Saccharomycetes</taxon>
        <taxon>Saccharomycetales</taxon>
        <taxon>Saccharomycetaceae</taxon>
        <taxon>Naumovozyma</taxon>
    </lineage>
</organism>
<dbReference type="Pfam" id="PF04950">
    <property type="entry name" value="RIBIOP_C"/>
    <property type="match status" value="1"/>
</dbReference>
<dbReference type="SMART" id="SM00785">
    <property type="entry name" value="AARP2CN"/>
    <property type="match status" value="1"/>
</dbReference>
<reference evidence="14" key="1">
    <citation type="journal article" date="2011" name="Proc. Natl. Acad. Sci. U.S.A.">
        <title>Evolutionary erosion of yeast sex chromosomes by mating-type switching accidents.</title>
        <authorList>
            <person name="Gordon J.L."/>
            <person name="Armisen D."/>
            <person name="Proux-Wera E."/>
            <person name="Oheigeartaigh S.S."/>
            <person name="Byrne K.P."/>
            <person name="Wolfe K.H."/>
        </authorList>
    </citation>
    <scope>NUCLEOTIDE SEQUENCE [LARGE SCALE GENOMIC DNA]</scope>
    <source>
        <strain evidence="14">ATCC 76901 / BCRC 22586 / CBS 4309 / NBRC 1992 / NRRL Y-12630</strain>
    </source>
</reference>
<dbReference type="GO" id="GO:0005654">
    <property type="term" value="C:nucleoplasm"/>
    <property type="evidence" value="ECO:0007669"/>
    <property type="project" value="UniProtKB-ARBA"/>
</dbReference>
<dbReference type="GO" id="GO:0005525">
    <property type="term" value="F:GTP binding"/>
    <property type="evidence" value="ECO:0007669"/>
    <property type="project" value="UniProtKB-KW"/>
</dbReference>
<dbReference type="InterPro" id="IPR037875">
    <property type="entry name" value="Bms1_N"/>
</dbReference>
<keyword evidence="2" id="KW-0690">Ribosome biogenesis</keyword>
<dbReference type="RefSeq" id="XP_003673049.1">
    <property type="nucleotide sequence ID" value="XM_003673001.1"/>
</dbReference>